<proteinExistence type="predicted"/>
<dbReference type="Pfam" id="PF01476">
    <property type="entry name" value="LysM"/>
    <property type="match status" value="1"/>
</dbReference>
<dbReference type="EMBL" id="JAERRF010000017">
    <property type="protein sequence ID" value="MBL1100155.1"/>
    <property type="molecule type" value="Genomic_DNA"/>
</dbReference>
<dbReference type="InterPro" id="IPR036779">
    <property type="entry name" value="LysM_dom_sf"/>
</dbReference>
<dbReference type="InterPro" id="IPR002502">
    <property type="entry name" value="Amidase_domain"/>
</dbReference>
<dbReference type="SUPFAM" id="SSF55846">
    <property type="entry name" value="N-acetylmuramoyl-L-alanine amidase-like"/>
    <property type="match status" value="1"/>
</dbReference>
<dbReference type="PROSITE" id="PS51782">
    <property type="entry name" value="LYSM"/>
    <property type="match status" value="1"/>
</dbReference>
<dbReference type="CDD" id="cd06583">
    <property type="entry name" value="PGRP"/>
    <property type="match status" value="1"/>
</dbReference>
<dbReference type="Gene3D" id="3.10.350.10">
    <property type="entry name" value="LysM domain"/>
    <property type="match status" value="1"/>
</dbReference>
<dbReference type="Pfam" id="PF01510">
    <property type="entry name" value="Amidase_2"/>
    <property type="match status" value="1"/>
</dbReference>
<dbReference type="SMART" id="SM00644">
    <property type="entry name" value="Ami_2"/>
    <property type="match status" value="1"/>
</dbReference>
<dbReference type="Proteomes" id="UP000634229">
    <property type="component" value="Unassembled WGS sequence"/>
</dbReference>
<name>A0ABS1NJL1_9ACTN</name>
<reference evidence="2 3" key="1">
    <citation type="submission" date="2021-01" db="EMBL/GenBank/DDBJ databases">
        <title>WGS of actinomycetes isolated from Thailand.</title>
        <authorList>
            <person name="Thawai C."/>
        </authorList>
    </citation>
    <scope>NUCLEOTIDE SEQUENCE [LARGE SCALE GENOMIC DNA]</scope>
    <source>
        <strain evidence="2 3">CA1R205</strain>
    </source>
</reference>
<dbReference type="InterPro" id="IPR018392">
    <property type="entry name" value="LysM"/>
</dbReference>
<organism evidence="2 3">
    <name type="scientific">Streptomyces coffeae</name>
    <dbReference type="NCBI Taxonomy" id="621382"/>
    <lineage>
        <taxon>Bacteria</taxon>
        <taxon>Bacillati</taxon>
        <taxon>Actinomycetota</taxon>
        <taxon>Actinomycetes</taxon>
        <taxon>Kitasatosporales</taxon>
        <taxon>Streptomycetaceae</taxon>
        <taxon>Streptomyces</taxon>
    </lineage>
</organism>
<feature type="domain" description="LysM" evidence="1">
    <location>
        <begin position="215"/>
        <end position="257"/>
    </location>
</feature>
<dbReference type="SMART" id="SM00257">
    <property type="entry name" value="LysM"/>
    <property type="match status" value="1"/>
</dbReference>
<dbReference type="Gene3D" id="3.40.80.10">
    <property type="entry name" value="Peptidoglycan recognition protein-like"/>
    <property type="match status" value="1"/>
</dbReference>
<evidence type="ECO:0000313" key="2">
    <source>
        <dbReference type="EMBL" id="MBL1100155.1"/>
    </source>
</evidence>
<protein>
    <submittedName>
        <fullName evidence="2">N-acetylmuramoyl-L-alanine amidase</fullName>
    </submittedName>
</protein>
<gene>
    <name evidence="2" type="ORF">JK363_26475</name>
</gene>
<keyword evidence="3" id="KW-1185">Reference proteome</keyword>
<accession>A0ABS1NJL1</accession>
<evidence type="ECO:0000313" key="3">
    <source>
        <dbReference type="Proteomes" id="UP000634229"/>
    </source>
</evidence>
<sequence>MAEPLSAAEFLAALRKEGVRVVEVGDWRHHNRNSKGPWGPVNGVMVHHTVTSGTQASVDICRNGYTALPGPLCHGVIAKDGTVHLVGYGRANHAGGGDPAVLSRVVAEDYGDRPPAPTKGNTDGTDGNRHFYGFECINLGNGKDEWPDAQLEAIERVSAAICRAHGWTARSVIGHLEWSADKIDPKGFGMAGMRGRIAERLKHPAGWDNGQSQPTTYTVKAKDTLTGIAEAHGLTLAQLIDLNPALITPGDKLRIKK</sequence>
<dbReference type="RefSeq" id="WP_201877836.1">
    <property type="nucleotide sequence ID" value="NZ_JAERRF010000017.1"/>
</dbReference>
<evidence type="ECO:0000259" key="1">
    <source>
        <dbReference type="PROSITE" id="PS51782"/>
    </source>
</evidence>
<dbReference type="SUPFAM" id="SSF54106">
    <property type="entry name" value="LysM domain"/>
    <property type="match status" value="1"/>
</dbReference>
<comment type="caution">
    <text evidence="2">The sequence shown here is derived from an EMBL/GenBank/DDBJ whole genome shotgun (WGS) entry which is preliminary data.</text>
</comment>
<dbReference type="InterPro" id="IPR036505">
    <property type="entry name" value="Amidase/PGRP_sf"/>
</dbReference>
<dbReference type="CDD" id="cd00118">
    <property type="entry name" value="LysM"/>
    <property type="match status" value="1"/>
</dbReference>